<dbReference type="EMBL" id="MCFD01000001">
    <property type="protein sequence ID" value="ORX74682.1"/>
    <property type="molecule type" value="Genomic_DNA"/>
</dbReference>
<proteinExistence type="predicted"/>
<evidence type="ECO:0000313" key="2">
    <source>
        <dbReference type="Proteomes" id="UP000193922"/>
    </source>
</evidence>
<comment type="caution">
    <text evidence="1">The sequence shown here is derived from an EMBL/GenBank/DDBJ whole genome shotgun (WGS) entry which is preliminary data.</text>
</comment>
<dbReference type="Gene3D" id="3.30.559.10">
    <property type="entry name" value="Chloramphenicol acetyltransferase-like domain"/>
    <property type="match status" value="1"/>
</dbReference>
<dbReference type="OrthoDB" id="1862401at2759"/>
<dbReference type="AlphaFoldDB" id="A0A1Y1WMG8"/>
<dbReference type="RefSeq" id="XP_040747893.1">
    <property type="nucleotide sequence ID" value="XM_040884206.1"/>
</dbReference>
<organism evidence="1 2">
    <name type="scientific">Linderina pennispora</name>
    <dbReference type="NCBI Taxonomy" id="61395"/>
    <lineage>
        <taxon>Eukaryota</taxon>
        <taxon>Fungi</taxon>
        <taxon>Fungi incertae sedis</taxon>
        <taxon>Zoopagomycota</taxon>
        <taxon>Kickxellomycotina</taxon>
        <taxon>Kickxellomycetes</taxon>
        <taxon>Kickxellales</taxon>
        <taxon>Kickxellaceae</taxon>
        <taxon>Linderina</taxon>
    </lineage>
</organism>
<protein>
    <recommendedName>
        <fullName evidence="3">CoA-dependent acyltransferase</fullName>
    </recommendedName>
</protein>
<evidence type="ECO:0008006" key="3">
    <source>
        <dbReference type="Google" id="ProtNLM"/>
    </source>
</evidence>
<reference evidence="1 2" key="1">
    <citation type="submission" date="2016-07" db="EMBL/GenBank/DDBJ databases">
        <title>Pervasive Adenine N6-methylation of Active Genes in Fungi.</title>
        <authorList>
            <consortium name="DOE Joint Genome Institute"/>
            <person name="Mondo S.J."/>
            <person name="Dannebaum R.O."/>
            <person name="Kuo R.C."/>
            <person name="Labutti K."/>
            <person name="Haridas S."/>
            <person name="Kuo A."/>
            <person name="Salamov A."/>
            <person name="Ahrendt S.R."/>
            <person name="Lipzen A."/>
            <person name="Sullivan W."/>
            <person name="Andreopoulos W.B."/>
            <person name="Clum A."/>
            <person name="Lindquist E."/>
            <person name="Daum C."/>
            <person name="Ramamoorthy G.K."/>
            <person name="Gryganskyi A."/>
            <person name="Culley D."/>
            <person name="Magnuson J.K."/>
            <person name="James T.Y."/>
            <person name="O'Malley M.A."/>
            <person name="Stajich J.E."/>
            <person name="Spatafora J.W."/>
            <person name="Visel A."/>
            <person name="Grigoriev I.V."/>
        </authorList>
    </citation>
    <scope>NUCLEOTIDE SEQUENCE [LARGE SCALE GENOMIC DNA]</scope>
    <source>
        <strain evidence="1 2">ATCC 12442</strain>
    </source>
</reference>
<keyword evidence="2" id="KW-1185">Reference proteome</keyword>
<gene>
    <name evidence="1" type="ORF">DL89DRAFT_21161</name>
</gene>
<accession>A0A1Y1WMG8</accession>
<dbReference type="GeneID" id="63800854"/>
<evidence type="ECO:0000313" key="1">
    <source>
        <dbReference type="EMBL" id="ORX74682.1"/>
    </source>
</evidence>
<dbReference type="InterPro" id="IPR023213">
    <property type="entry name" value="CAT-like_dom_sf"/>
</dbReference>
<dbReference type="Proteomes" id="UP000193922">
    <property type="component" value="Unassembled WGS sequence"/>
</dbReference>
<sequence length="111" mass="12431">MAISVNFNHGVADGTTVMTFLNRWADETRALVTGIPVAETTFCFGADILRRHLPSERAPLSEVSSKVHSAKSRVADFIMWLSISKRARLMNYLINSASPRGHLFRISRIQD</sequence>
<name>A0A1Y1WMG8_9FUNG</name>